<keyword evidence="4" id="KW-1185">Reference proteome</keyword>
<keyword evidence="2" id="KW-0472">Membrane</keyword>
<evidence type="ECO:0000256" key="1">
    <source>
        <dbReference type="SAM" id="MobiDB-lite"/>
    </source>
</evidence>
<keyword evidence="2" id="KW-1133">Transmembrane helix</keyword>
<feature type="transmembrane region" description="Helical" evidence="2">
    <location>
        <begin position="231"/>
        <end position="253"/>
    </location>
</feature>
<evidence type="ECO:0000256" key="2">
    <source>
        <dbReference type="SAM" id="Phobius"/>
    </source>
</evidence>
<dbReference type="Proteomes" id="UP000003786">
    <property type="component" value="Chromosome 4"/>
</dbReference>
<feature type="transmembrane region" description="Helical" evidence="2">
    <location>
        <begin position="297"/>
        <end position="320"/>
    </location>
</feature>
<reference evidence="3 4" key="1">
    <citation type="journal article" date="2012" name="MBio">
        <title>Comparative genome analysis of three eukaryotic parasites with differing abilities to transform leukocytes reveals key mediators of Theileria-induced leukocyte transformation.</title>
        <authorList>
            <person name="Hayashida K."/>
            <person name="Hara Y."/>
            <person name="Abe T."/>
            <person name="Yamasaki C."/>
            <person name="Toyoda A."/>
            <person name="Kosuge T."/>
            <person name="Suzuki Y."/>
            <person name="Sato Y."/>
            <person name="Kawashima S."/>
            <person name="Katayama T."/>
            <person name="Wakaguri H."/>
            <person name="Inoue N."/>
            <person name="Homma K."/>
            <person name="Tada-Umezaki M."/>
            <person name="Yagi Y."/>
            <person name="Fujii Y."/>
            <person name="Habara T."/>
            <person name="Kanehisa M."/>
            <person name="Watanabe H."/>
            <person name="Ito K."/>
            <person name="Gojobori T."/>
            <person name="Sugawara H."/>
            <person name="Imanishi T."/>
            <person name="Weir W."/>
            <person name="Gardner M."/>
            <person name="Pain A."/>
            <person name="Shiels B."/>
            <person name="Hattori M."/>
            <person name="Nene V."/>
            <person name="Sugimoto C."/>
        </authorList>
    </citation>
    <scope>NUCLEOTIDE SEQUENCE [LARGE SCALE GENOMIC DNA]</scope>
    <source>
        <strain evidence="3 4">Shintoku</strain>
    </source>
</reference>
<evidence type="ECO:0008006" key="5">
    <source>
        <dbReference type="Google" id="ProtNLM"/>
    </source>
</evidence>
<feature type="compositionally biased region" description="Polar residues" evidence="1">
    <location>
        <begin position="1"/>
        <end position="10"/>
    </location>
</feature>
<dbReference type="RefSeq" id="XP_009691960.1">
    <property type="nucleotide sequence ID" value="XM_009693665.1"/>
</dbReference>
<dbReference type="GeneID" id="20716144"/>
<name>J4DQ14_THEOR</name>
<dbReference type="VEuPathDB" id="PiroplasmaDB:TOT_040000040"/>
<dbReference type="eggNOG" id="ENOG502QY4K">
    <property type="taxonomic scope" value="Eukaryota"/>
</dbReference>
<evidence type="ECO:0000313" key="4">
    <source>
        <dbReference type="Proteomes" id="UP000003786"/>
    </source>
</evidence>
<gene>
    <name evidence="3" type="ORF">TOT_040000040</name>
</gene>
<feature type="compositionally biased region" description="Polar residues" evidence="1">
    <location>
        <begin position="21"/>
        <end position="30"/>
    </location>
</feature>
<dbReference type="EMBL" id="AP011949">
    <property type="protein sequence ID" value="BAM41659.1"/>
    <property type="molecule type" value="Genomic_DNA"/>
</dbReference>
<protein>
    <recommendedName>
        <fullName evidence="5">Protein YIPF</fullName>
    </recommendedName>
</protein>
<keyword evidence="2" id="KW-0812">Transmembrane</keyword>
<organism evidence="3 4">
    <name type="scientific">Theileria orientalis strain Shintoku</name>
    <dbReference type="NCBI Taxonomy" id="869250"/>
    <lineage>
        <taxon>Eukaryota</taxon>
        <taxon>Sar</taxon>
        <taxon>Alveolata</taxon>
        <taxon>Apicomplexa</taxon>
        <taxon>Aconoidasida</taxon>
        <taxon>Piroplasmida</taxon>
        <taxon>Theileriidae</taxon>
        <taxon>Theileria</taxon>
    </lineage>
</organism>
<dbReference type="AlphaFoldDB" id="J4DQ14"/>
<sequence length="358" mass="41364">MDSGENTLNENDLVPEAPPSELNNFISTDENSSDLKESPEIDYSKIQDIEFGSKVLLFFDYFTHLKEFFQLSTSEYFDRCFAALYPYFCINLSFSALFNHLKSFVYTRRLWFPDSLTSFAESANAARRGSDDTINVNLDVSNEESEVNVHFDKDTENVFDISASSSYFKGIQLKQQSKWYRTLCSMTQFPDLYGPIWINITASSSLFFSSCISHKLHSLNSLLTLSCFYELVFLSLTCSFVMAVCVFLCNYFFTKELKFRNFVSFLCVSGYTQIPLAILCKICIFISLLMFFHPLHFILLILKVFTYFYLFISTSFTLSIALPSLDSRKRTFLYKLAAIISSYVTQSLFLTLIQKYIH</sequence>
<feature type="region of interest" description="Disordered" evidence="1">
    <location>
        <begin position="1"/>
        <end position="38"/>
    </location>
</feature>
<feature type="transmembrane region" description="Helical" evidence="2">
    <location>
        <begin position="265"/>
        <end position="291"/>
    </location>
</feature>
<proteinExistence type="predicted"/>
<feature type="transmembrane region" description="Helical" evidence="2">
    <location>
        <begin position="332"/>
        <end position="353"/>
    </location>
</feature>
<dbReference type="OrthoDB" id="361538at2759"/>
<dbReference type="OMA" id="WINIMAS"/>
<accession>J4DQ14</accession>
<dbReference type="KEGG" id="tot:TOT_040000040"/>
<evidence type="ECO:0000313" key="3">
    <source>
        <dbReference type="EMBL" id="BAM41659.1"/>
    </source>
</evidence>